<sequence length="260" mass="28928">MATNRFDHPELIKLTLVDFFTKEVLIDAIVKPLVKIKNMITHIHGITYKNIISASNTSTAILGRDAARQKIFEFVGPETMVFVHGGTNDFLCLRWLHPAIVDTQEIESRVKRIGDDELDDWLDDEGTGLEAMCRLITGIQIRSGRTKYGNGVHDSLEDAMACRELGIWYANNLKGEVGMEDVRGVIEQAPAIVPAECIPGPPETDPPEPSTSPPPLDKESQQLWNCRVCNLKMPKVAEQVHRTEPSHLATLVKLIQQKGG</sequence>
<keyword evidence="3" id="KW-0378">Hydrolase</keyword>
<dbReference type="GO" id="GO:0004527">
    <property type="term" value="F:exonuclease activity"/>
    <property type="evidence" value="ECO:0007669"/>
    <property type="project" value="UniProtKB-KW"/>
</dbReference>
<evidence type="ECO:0000256" key="5">
    <source>
        <dbReference type="ARBA" id="ARBA00025599"/>
    </source>
</evidence>
<evidence type="ECO:0000256" key="1">
    <source>
        <dbReference type="ARBA" id="ARBA00022552"/>
    </source>
</evidence>
<protein>
    <recommendedName>
        <fullName evidence="7">Exonuclease domain-containing protein</fullName>
    </recommendedName>
</protein>
<keyword evidence="1" id="KW-0698">rRNA processing</keyword>
<dbReference type="InterPro" id="IPR013520">
    <property type="entry name" value="Ribonucl_H"/>
</dbReference>
<evidence type="ECO:0000256" key="4">
    <source>
        <dbReference type="ARBA" id="ARBA00022839"/>
    </source>
</evidence>
<dbReference type="SMART" id="SM00479">
    <property type="entry name" value="EXOIII"/>
    <property type="match status" value="1"/>
</dbReference>
<evidence type="ECO:0000256" key="6">
    <source>
        <dbReference type="SAM" id="MobiDB-lite"/>
    </source>
</evidence>
<dbReference type="GO" id="GO:0003676">
    <property type="term" value="F:nucleic acid binding"/>
    <property type="evidence" value="ECO:0007669"/>
    <property type="project" value="InterPro"/>
</dbReference>
<dbReference type="Proteomes" id="UP001307849">
    <property type="component" value="Unassembled WGS sequence"/>
</dbReference>
<name>A0AAN8RME5_9PEZI</name>
<evidence type="ECO:0000256" key="3">
    <source>
        <dbReference type="ARBA" id="ARBA00022801"/>
    </source>
</evidence>
<evidence type="ECO:0000313" key="9">
    <source>
        <dbReference type="Proteomes" id="UP001307849"/>
    </source>
</evidence>
<evidence type="ECO:0000256" key="2">
    <source>
        <dbReference type="ARBA" id="ARBA00022722"/>
    </source>
</evidence>
<dbReference type="GO" id="GO:0000027">
    <property type="term" value="P:ribosomal large subunit assembly"/>
    <property type="evidence" value="ECO:0007669"/>
    <property type="project" value="TreeGrafter"/>
</dbReference>
<dbReference type="GO" id="GO:0005634">
    <property type="term" value="C:nucleus"/>
    <property type="evidence" value="ECO:0007669"/>
    <property type="project" value="TreeGrafter"/>
</dbReference>
<dbReference type="SUPFAM" id="SSF53098">
    <property type="entry name" value="Ribonuclease H-like"/>
    <property type="match status" value="1"/>
</dbReference>
<evidence type="ECO:0000313" key="8">
    <source>
        <dbReference type="EMBL" id="KAK6504490.1"/>
    </source>
</evidence>
<dbReference type="AlphaFoldDB" id="A0AAN8RME5"/>
<keyword evidence="2" id="KW-0540">Nuclease</keyword>
<comment type="caution">
    <text evidence="8">The sequence shown here is derived from an EMBL/GenBank/DDBJ whole genome shotgun (WGS) entry which is preliminary data.</text>
</comment>
<dbReference type="InterPro" id="IPR036397">
    <property type="entry name" value="RNaseH_sf"/>
</dbReference>
<feature type="domain" description="Exonuclease" evidence="7">
    <location>
        <begin position="1"/>
        <end position="175"/>
    </location>
</feature>
<accession>A0AAN8RME5</accession>
<proteinExistence type="predicted"/>
<keyword evidence="4" id="KW-0269">Exonuclease</keyword>
<evidence type="ECO:0000259" key="7">
    <source>
        <dbReference type="SMART" id="SM00479"/>
    </source>
</evidence>
<dbReference type="EMBL" id="JAVHJM010000010">
    <property type="protein sequence ID" value="KAK6504490.1"/>
    <property type="molecule type" value="Genomic_DNA"/>
</dbReference>
<gene>
    <name evidence="8" type="ORF">TWF506_002685</name>
</gene>
<dbReference type="PANTHER" id="PTHR12801">
    <property type="entry name" value="RNA EXONUCLEASE REXO1 / RECO3 FAMILY MEMBER-RELATED"/>
    <property type="match status" value="1"/>
</dbReference>
<dbReference type="Gene3D" id="3.30.420.10">
    <property type="entry name" value="Ribonuclease H-like superfamily/Ribonuclease H"/>
    <property type="match status" value="1"/>
</dbReference>
<keyword evidence="9" id="KW-1185">Reference proteome</keyword>
<reference evidence="8 9" key="1">
    <citation type="submission" date="2019-10" db="EMBL/GenBank/DDBJ databases">
        <authorList>
            <person name="Palmer J.M."/>
        </authorList>
    </citation>
    <scope>NUCLEOTIDE SEQUENCE [LARGE SCALE GENOMIC DNA]</scope>
    <source>
        <strain evidence="8 9">TWF506</strain>
    </source>
</reference>
<dbReference type="GO" id="GO:0006364">
    <property type="term" value="P:rRNA processing"/>
    <property type="evidence" value="ECO:0007669"/>
    <property type="project" value="UniProtKB-KW"/>
</dbReference>
<feature type="region of interest" description="Disordered" evidence="6">
    <location>
        <begin position="197"/>
        <end position="219"/>
    </location>
</feature>
<comment type="function">
    <text evidence="5">Exoribonuclease involved in ribosome biosynthesis. Involved in the processing of ITS1, the internal transcribed spacer localized between the 18S and 5.8S rRNAs.</text>
</comment>
<feature type="compositionally biased region" description="Pro residues" evidence="6">
    <location>
        <begin position="199"/>
        <end position="215"/>
    </location>
</feature>
<organism evidence="8 9">
    <name type="scientific">Arthrobotrys conoides</name>
    <dbReference type="NCBI Taxonomy" id="74498"/>
    <lineage>
        <taxon>Eukaryota</taxon>
        <taxon>Fungi</taxon>
        <taxon>Dikarya</taxon>
        <taxon>Ascomycota</taxon>
        <taxon>Pezizomycotina</taxon>
        <taxon>Orbiliomycetes</taxon>
        <taxon>Orbiliales</taxon>
        <taxon>Orbiliaceae</taxon>
        <taxon>Arthrobotrys</taxon>
    </lineage>
</organism>
<dbReference type="PANTHER" id="PTHR12801:SF45">
    <property type="entry name" value="RNA EXONUCLEASE 4"/>
    <property type="match status" value="1"/>
</dbReference>
<dbReference type="InterPro" id="IPR012337">
    <property type="entry name" value="RNaseH-like_sf"/>
</dbReference>
<dbReference type="InterPro" id="IPR047021">
    <property type="entry name" value="REXO1/3/4-like"/>
</dbReference>